<keyword evidence="2 4" id="KW-0378">Hydrolase</keyword>
<dbReference type="InterPro" id="IPR011081">
    <property type="entry name" value="Big_4"/>
</dbReference>
<evidence type="ECO:0000256" key="4">
    <source>
        <dbReference type="RuleBase" id="RU361192"/>
    </source>
</evidence>
<gene>
    <name evidence="7" type="ORF">CLV34_2604</name>
</gene>
<dbReference type="InterPro" id="IPR011683">
    <property type="entry name" value="Glyco_hydro_53"/>
</dbReference>
<dbReference type="Pfam" id="PF07745">
    <property type="entry name" value="Glyco_hydro_53"/>
    <property type="match status" value="1"/>
</dbReference>
<dbReference type="SUPFAM" id="SSF51445">
    <property type="entry name" value="(Trans)glycosidases"/>
    <property type="match status" value="1"/>
</dbReference>
<evidence type="ECO:0000313" key="8">
    <source>
        <dbReference type="Proteomes" id="UP000231586"/>
    </source>
</evidence>
<sequence>MQLSYRPRRRRLVATATLTAIGLLAPASAAWAGPHGSGSTGSTHGTGSTGPVRAGVTVRQVTGLPADFSTGVDVSTVLSEEESGVVFHDARGKRADLFTVLKESGVNDVRIRIWNDPSDGSGHGYGAGNVDVARAKEIGERATAAGMKVLLDFHYSDFWADPSKQQAPKAWAGYTVDQTVAAVTSFTTTTLQDFKAAGVDVGMVQVGNETNNGVAGVTGMADMSRVFSAGSAAVRAVLPDALVAVHFTDPENGYATIAAQLDEYGVDYDVFASSYYPYWHGSLANLTAQLKAVADTYGKKVMVAETSWAYTLADGDGEPNTIASASVATQYPVSVQGQATEVHDVVQAVHDVGAAGIGVFYWEPAWIPVGPASTLAANQQKWTAFGSGWATAAASAYDKDAAGVAAGTDPGGSGWDNQAMFDASGYPLASLKVFSYVRTGSVAPLAVYSVAPVDLALAVGDPVQLPRTLAVTYNDGRAVRERVSWADVLDDVSGAGTYSIPGTVTTHTARGTVPLSVTATVTVRAVDHVVDGSFESGSSAWTVTGTGASIKATGDASDGTTALAFWLDTPFSFTGSQTISGLAPGAYTLTSTGQGGALGTGDTVDLFATTSAGTVTAPYGLTAWSELHTPTLQVTVPADGTVTIGARGTLSSGAWGALDDFRLVATTTPVDTSALRALVARAAAVDRSRYTARSLATLDAAVTGADVTLGATAPAPAVLSRVTRALRTALDGLTKVAPVHRGPGASHQR</sequence>
<accession>A0A2M8W712</accession>
<dbReference type="PROSITE" id="PS51318">
    <property type="entry name" value="TAT"/>
    <property type="match status" value="1"/>
</dbReference>
<feature type="region of interest" description="Disordered" evidence="5">
    <location>
        <begin position="32"/>
        <end position="53"/>
    </location>
</feature>
<keyword evidence="4" id="KW-0732">Signal</keyword>
<dbReference type="RefSeq" id="WP_100350713.1">
    <property type="nucleotide sequence ID" value="NZ_PGTZ01000010.1"/>
</dbReference>
<comment type="caution">
    <text evidence="7">The sequence shown here is derived from an EMBL/GenBank/DDBJ whole genome shotgun (WGS) entry which is preliminary data.</text>
</comment>
<proteinExistence type="inferred from homology"/>
<dbReference type="Gene3D" id="3.20.20.80">
    <property type="entry name" value="Glycosidases"/>
    <property type="match status" value="1"/>
</dbReference>
<feature type="chain" id="PRO_5039748467" description="Arabinogalactan endo-beta-1,4-galactanase" evidence="4">
    <location>
        <begin position="33"/>
        <end position="749"/>
    </location>
</feature>
<dbReference type="InterPro" id="IPR006311">
    <property type="entry name" value="TAT_signal"/>
</dbReference>
<dbReference type="InterPro" id="IPR017853">
    <property type="entry name" value="GH"/>
</dbReference>
<dbReference type="PANTHER" id="PTHR34983:SF2">
    <property type="entry name" value="ENDO-BETA-1,4-GALACTANASE"/>
    <property type="match status" value="1"/>
</dbReference>
<protein>
    <recommendedName>
        <fullName evidence="4">Arabinogalactan endo-beta-1,4-galactanase</fullName>
        <ecNumber evidence="4">3.2.1.89</ecNumber>
    </recommendedName>
</protein>
<dbReference type="Proteomes" id="UP000231586">
    <property type="component" value="Unassembled WGS sequence"/>
</dbReference>
<comment type="catalytic activity">
    <reaction evidence="4">
        <text>The enzyme specifically hydrolyzes (1-&gt;4)-beta-D-galactosidic linkages in type I arabinogalactans.</text>
        <dbReference type="EC" id="3.2.1.89"/>
    </reaction>
</comment>
<dbReference type="Pfam" id="PF07532">
    <property type="entry name" value="Big_4"/>
    <property type="match status" value="1"/>
</dbReference>
<evidence type="ECO:0000256" key="3">
    <source>
        <dbReference type="ARBA" id="ARBA00023295"/>
    </source>
</evidence>
<keyword evidence="8" id="KW-1185">Reference proteome</keyword>
<evidence type="ECO:0000256" key="1">
    <source>
        <dbReference type="ARBA" id="ARBA00010687"/>
    </source>
</evidence>
<dbReference type="GO" id="GO:0045490">
    <property type="term" value="P:pectin catabolic process"/>
    <property type="evidence" value="ECO:0007669"/>
    <property type="project" value="TreeGrafter"/>
</dbReference>
<reference evidence="7 8" key="1">
    <citation type="submission" date="2017-11" db="EMBL/GenBank/DDBJ databases">
        <title>Genomic Encyclopedia of Archaeal and Bacterial Type Strains, Phase II (KMG-II): From Individual Species to Whole Genera.</title>
        <authorList>
            <person name="Goeker M."/>
        </authorList>
    </citation>
    <scope>NUCLEOTIDE SEQUENCE [LARGE SCALE GENOMIC DNA]</scope>
    <source>
        <strain evidence="7 8">DSM 22413</strain>
    </source>
</reference>
<dbReference type="PANTHER" id="PTHR34983">
    <property type="entry name" value="ARABINOGALACTAN ENDO-BETA-1,4-GALACTANASE A"/>
    <property type="match status" value="1"/>
</dbReference>
<evidence type="ECO:0000313" key="7">
    <source>
        <dbReference type="EMBL" id="PJI86684.1"/>
    </source>
</evidence>
<evidence type="ECO:0000259" key="6">
    <source>
        <dbReference type="Pfam" id="PF07532"/>
    </source>
</evidence>
<dbReference type="GO" id="GO:0031218">
    <property type="term" value="F:arabinogalactan endo-1,4-beta-galactosidase activity"/>
    <property type="evidence" value="ECO:0007669"/>
    <property type="project" value="UniProtKB-EC"/>
</dbReference>
<dbReference type="EMBL" id="PGTZ01000010">
    <property type="protein sequence ID" value="PJI86684.1"/>
    <property type="molecule type" value="Genomic_DNA"/>
</dbReference>
<keyword evidence="3 4" id="KW-0326">Glycosidase</keyword>
<evidence type="ECO:0000256" key="5">
    <source>
        <dbReference type="SAM" id="MobiDB-lite"/>
    </source>
</evidence>
<comment type="similarity">
    <text evidence="1 4">Belongs to the glycosyl hydrolase 53 family.</text>
</comment>
<name>A0A2M8W712_9MICO</name>
<dbReference type="EC" id="3.2.1.89" evidence="4"/>
<feature type="domain" description="Bacterial Ig-like" evidence="6">
    <location>
        <begin position="452"/>
        <end position="505"/>
    </location>
</feature>
<feature type="compositionally biased region" description="Low complexity" evidence="5">
    <location>
        <begin position="40"/>
        <end position="51"/>
    </location>
</feature>
<organism evidence="7 8">
    <name type="scientific">Luteimicrobium subarcticum</name>
    <dbReference type="NCBI Taxonomy" id="620910"/>
    <lineage>
        <taxon>Bacteria</taxon>
        <taxon>Bacillati</taxon>
        <taxon>Actinomycetota</taxon>
        <taxon>Actinomycetes</taxon>
        <taxon>Micrococcales</taxon>
        <taxon>Luteimicrobium</taxon>
    </lineage>
</organism>
<evidence type="ECO:0000256" key="2">
    <source>
        <dbReference type="ARBA" id="ARBA00022801"/>
    </source>
</evidence>
<feature type="signal peptide" evidence="4">
    <location>
        <begin position="1"/>
        <end position="32"/>
    </location>
</feature>
<dbReference type="Gene3D" id="2.60.120.260">
    <property type="entry name" value="Galactose-binding domain-like"/>
    <property type="match status" value="1"/>
</dbReference>
<dbReference type="GO" id="GO:0015926">
    <property type="term" value="F:glucosidase activity"/>
    <property type="evidence" value="ECO:0007669"/>
    <property type="project" value="InterPro"/>
</dbReference>
<dbReference type="AlphaFoldDB" id="A0A2M8W712"/>